<keyword evidence="1" id="KW-0728">SH3 domain</keyword>
<accession>A0AAF0DCC4</accession>
<dbReference type="Gene3D" id="2.30.30.40">
    <property type="entry name" value="SH3 Domains"/>
    <property type="match status" value="1"/>
</dbReference>
<keyword evidence="6" id="KW-1185">Reference proteome</keyword>
<feature type="compositionally biased region" description="Polar residues" evidence="2">
    <location>
        <begin position="58"/>
        <end position="70"/>
    </location>
</feature>
<keyword evidence="3" id="KW-1133">Transmembrane helix</keyword>
<dbReference type="Proteomes" id="UP001219355">
    <property type="component" value="Chromosome 1"/>
</dbReference>
<feature type="region of interest" description="Disordered" evidence="2">
    <location>
        <begin position="365"/>
        <end position="400"/>
    </location>
</feature>
<dbReference type="EMBL" id="CP120627">
    <property type="protein sequence ID" value="WEW54937.1"/>
    <property type="molecule type" value="Genomic_DNA"/>
</dbReference>
<feature type="compositionally biased region" description="Low complexity" evidence="2">
    <location>
        <begin position="90"/>
        <end position="103"/>
    </location>
</feature>
<sequence>MPHHHKHHARRHEKVEKRGKLKDSIIELIDNTGPAQDPEVSIIYVTAKPTFDGPIGGYSTQGQPAKSSDSGGVGPPVQITPSTKPETSAPTPTNKPTPKLTPTSQSTTHVPTSRPKAESTTPVVTSTPTSLDKIPTSTGSNDAVSLSTTASTPSPTAVPASGGMSTAAKAGTAIGILALIGLLIGAALLFLRRREKKKKEAEVDNEKSLPPAPTASAYSPPPQHETTSSVPPQLNIRPVTQLSLDLTGRAANSPTMVNVAGVVGARNLTGQQNGSQNIYAPKTADSTSSNPFNDPVNPFETRSGASTPTSTSGPAPQPLGMRTPSPEESNMRTPSPETVSSRGAAAGTAIAAGSAPIAAVAAGAAMNGHSGKPPSLQHVPGPPAGWLKDMPPPSPARSMDSVSVTSTTAAAISTGGSTQNNVHRIQLDFAPSMDDELELRAGQLVRLLHEYDDGWALCIRLDRSQQGVAPRTCLSARPVKPRPRNPPPGPGPRGPPPIGGPHGRMSPAGGRHSPGPRYPLNGPPRFAPQQNSRPASPGSGYRPYTAPNRAMSPVRFPEVPRSLSPAPGSGAPQPRSMSPGPYGAGEMEKPRMPETQRKRSNSAAGVIGPIPAPNLGPSALGASVQNTDAMDHSVVKTTEKPAEQPAEQPPQPMRSPPPSLGLVERKPVPGEAC</sequence>
<feature type="region of interest" description="Disordered" evidence="2">
    <location>
        <begin position="1"/>
        <end position="20"/>
    </location>
</feature>
<feature type="compositionally biased region" description="Polar residues" evidence="2">
    <location>
        <begin position="268"/>
        <end position="292"/>
    </location>
</feature>
<proteinExistence type="predicted"/>
<evidence type="ECO:0000259" key="4">
    <source>
        <dbReference type="SMART" id="SM00326"/>
    </source>
</evidence>
<feature type="transmembrane region" description="Helical" evidence="3">
    <location>
        <begin position="170"/>
        <end position="191"/>
    </location>
</feature>
<dbReference type="SMART" id="SM00326">
    <property type="entry name" value="SH3"/>
    <property type="match status" value="1"/>
</dbReference>
<protein>
    <recommendedName>
        <fullName evidence="4">SH3 domain-containing protein</fullName>
    </recommendedName>
</protein>
<gene>
    <name evidence="5" type="ORF">PRK78_000364</name>
</gene>
<feature type="compositionally biased region" description="Low complexity" evidence="2">
    <location>
        <begin position="119"/>
        <end position="130"/>
    </location>
</feature>
<dbReference type="Pfam" id="PF14604">
    <property type="entry name" value="SH3_9"/>
    <property type="match status" value="1"/>
</dbReference>
<dbReference type="InterPro" id="IPR001452">
    <property type="entry name" value="SH3_domain"/>
</dbReference>
<feature type="region of interest" description="Disordered" evidence="2">
    <location>
        <begin position="53"/>
        <end position="161"/>
    </location>
</feature>
<feature type="compositionally biased region" description="Basic residues" evidence="2">
    <location>
        <begin position="1"/>
        <end position="12"/>
    </location>
</feature>
<feature type="region of interest" description="Disordered" evidence="2">
    <location>
        <begin position="268"/>
        <end position="346"/>
    </location>
</feature>
<reference evidence="5" key="1">
    <citation type="submission" date="2023-03" db="EMBL/GenBank/DDBJ databases">
        <title>Emydomyces testavorans Genome Sequence.</title>
        <authorList>
            <person name="Hoyer L."/>
        </authorList>
    </citation>
    <scope>NUCLEOTIDE SEQUENCE</scope>
    <source>
        <strain evidence="5">16-2883</strain>
    </source>
</reference>
<evidence type="ECO:0000313" key="5">
    <source>
        <dbReference type="EMBL" id="WEW54937.1"/>
    </source>
</evidence>
<name>A0AAF0DCC4_9EURO</name>
<dbReference type="SUPFAM" id="SSF50044">
    <property type="entry name" value="SH3-domain"/>
    <property type="match status" value="1"/>
</dbReference>
<feature type="compositionally biased region" description="Basic and acidic residues" evidence="2">
    <location>
        <begin position="586"/>
        <end position="597"/>
    </location>
</feature>
<feature type="region of interest" description="Disordered" evidence="2">
    <location>
        <begin position="466"/>
        <end position="673"/>
    </location>
</feature>
<feature type="compositionally biased region" description="Pro residues" evidence="2">
    <location>
        <begin position="484"/>
        <end position="499"/>
    </location>
</feature>
<keyword evidence="3" id="KW-0472">Membrane</keyword>
<feature type="compositionally biased region" description="Polar residues" evidence="2">
    <location>
        <begin position="326"/>
        <end position="341"/>
    </location>
</feature>
<organism evidence="5 6">
    <name type="scientific">Emydomyces testavorans</name>
    <dbReference type="NCBI Taxonomy" id="2070801"/>
    <lineage>
        <taxon>Eukaryota</taxon>
        <taxon>Fungi</taxon>
        <taxon>Dikarya</taxon>
        <taxon>Ascomycota</taxon>
        <taxon>Pezizomycotina</taxon>
        <taxon>Eurotiomycetes</taxon>
        <taxon>Eurotiomycetidae</taxon>
        <taxon>Onygenales</taxon>
        <taxon>Nannizziopsiaceae</taxon>
        <taxon>Emydomyces</taxon>
    </lineage>
</organism>
<evidence type="ECO:0000256" key="1">
    <source>
        <dbReference type="ARBA" id="ARBA00022443"/>
    </source>
</evidence>
<keyword evidence="3" id="KW-0812">Transmembrane</keyword>
<dbReference type="CDD" id="cd12087">
    <property type="entry name" value="TM_EGFR-like"/>
    <property type="match status" value="1"/>
</dbReference>
<feature type="compositionally biased region" description="Polar residues" evidence="2">
    <location>
        <begin position="79"/>
        <end position="89"/>
    </location>
</feature>
<feature type="compositionally biased region" description="Low complexity" evidence="2">
    <location>
        <begin position="143"/>
        <end position="161"/>
    </location>
</feature>
<feature type="region of interest" description="Disordered" evidence="2">
    <location>
        <begin position="199"/>
        <end position="235"/>
    </location>
</feature>
<dbReference type="InterPro" id="IPR036028">
    <property type="entry name" value="SH3-like_dom_sf"/>
</dbReference>
<feature type="compositionally biased region" description="Basic and acidic residues" evidence="2">
    <location>
        <begin position="663"/>
        <end position="673"/>
    </location>
</feature>
<feature type="compositionally biased region" description="Basic and acidic residues" evidence="2">
    <location>
        <begin position="629"/>
        <end position="642"/>
    </location>
</feature>
<evidence type="ECO:0000256" key="2">
    <source>
        <dbReference type="SAM" id="MobiDB-lite"/>
    </source>
</evidence>
<evidence type="ECO:0000313" key="6">
    <source>
        <dbReference type="Proteomes" id="UP001219355"/>
    </source>
</evidence>
<dbReference type="AlphaFoldDB" id="A0AAF0DCC4"/>
<feature type="compositionally biased region" description="Low complexity" evidence="2">
    <location>
        <begin position="303"/>
        <end position="314"/>
    </location>
</feature>
<evidence type="ECO:0000256" key="3">
    <source>
        <dbReference type="SAM" id="Phobius"/>
    </source>
</evidence>
<feature type="compositionally biased region" description="Pro residues" evidence="2">
    <location>
        <begin position="647"/>
        <end position="659"/>
    </location>
</feature>
<feature type="compositionally biased region" description="Polar residues" evidence="2">
    <location>
        <begin position="224"/>
        <end position="235"/>
    </location>
</feature>
<feature type="domain" description="SH3" evidence="4">
    <location>
        <begin position="421"/>
        <end position="478"/>
    </location>
</feature>